<evidence type="ECO:0000313" key="1">
    <source>
        <dbReference type="EMBL" id="KAH3868138.1"/>
    </source>
</evidence>
<keyword evidence="2" id="KW-1185">Reference proteome</keyword>
<sequence>MSKVVWLEEHRATRQAAIDNAVRLAESEMRMKMEEDLENRLEARLQEGWCWALIAMKT</sequence>
<gene>
    <name evidence="1" type="ORF">DPMN_031278</name>
</gene>
<reference evidence="1" key="2">
    <citation type="submission" date="2020-11" db="EMBL/GenBank/DDBJ databases">
        <authorList>
            <person name="McCartney M.A."/>
            <person name="Auch B."/>
            <person name="Kono T."/>
            <person name="Mallez S."/>
            <person name="Becker A."/>
            <person name="Gohl D.M."/>
            <person name="Silverstein K.A.T."/>
            <person name="Koren S."/>
            <person name="Bechman K.B."/>
            <person name="Herman A."/>
            <person name="Abrahante J.E."/>
            <person name="Garbe J."/>
        </authorList>
    </citation>
    <scope>NUCLEOTIDE SEQUENCE</scope>
    <source>
        <strain evidence="1">Duluth1</strain>
        <tissue evidence="1">Whole animal</tissue>
    </source>
</reference>
<name>A0A9D4RHW4_DREPO</name>
<reference evidence="1" key="1">
    <citation type="journal article" date="2019" name="bioRxiv">
        <title>The Genome of the Zebra Mussel, Dreissena polymorpha: A Resource for Invasive Species Research.</title>
        <authorList>
            <person name="McCartney M.A."/>
            <person name="Auch B."/>
            <person name="Kono T."/>
            <person name="Mallez S."/>
            <person name="Zhang Y."/>
            <person name="Obille A."/>
            <person name="Becker A."/>
            <person name="Abrahante J.E."/>
            <person name="Garbe J."/>
            <person name="Badalamenti J.P."/>
            <person name="Herman A."/>
            <person name="Mangelson H."/>
            <person name="Liachko I."/>
            <person name="Sullivan S."/>
            <person name="Sone E.D."/>
            <person name="Koren S."/>
            <person name="Silverstein K.A.T."/>
            <person name="Beckman K.B."/>
            <person name="Gohl D.M."/>
        </authorList>
    </citation>
    <scope>NUCLEOTIDE SEQUENCE</scope>
    <source>
        <strain evidence="1">Duluth1</strain>
        <tissue evidence="1">Whole animal</tissue>
    </source>
</reference>
<organism evidence="1 2">
    <name type="scientific">Dreissena polymorpha</name>
    <name type="common">Zebra mussel</name>
    <name type="synonym">Mytilus polymorpha</name>
    <dbReference type="NCBI Taxonomy" id="45954"/>
    <lineage>
        <taxon>Eukaryota</taxon>
        <taxon>Metazoa</taxon>
        <taxon>Spiralia</taxon>
        <taxon>Lophotrochozoa</taxon>
        <taxon>Mollusca</taxon>
        <taxon>Bivalvia</taxon>
        <taxon>Autobranchia</taxon>
        <taxon>Heteroconchia</taxon>
        <taxon>Euheterodonta</taxon>
        <taxon>Imparidentia</taxon>
        <taxon>Neoheterodontei</taxon>
        <taxon>Myida</taxon>
        <taxon>Dreissenoidea</taxon>
        <taxon>Dreissenidae</taxon>
        <taxon>Dreissena</taxon>
    </lineage>
</organism>
<evidence type="ECO:0000313" key="2">
    <source>
        <dbReference type="Proteomes" id="UP000828390"/>
    </source>
</evidence>
<dbReference type="EMBL" id="JAIWYP010000002">
    <property type="protein sequence ID" value="KAH3868138.1"/>
    <property type="molecule type" value="Genomic_DNA"/>
</dbReference>
<protein>
    <submittedName>
        <fullName evidence="1">Uncharacterized protein</fullName>
    </submittedName>
</protein>
<dbReference type="AlphaFoldDB" id="A0A9D4RHW4"/>
<accession>A0A9D4RHW4</accession>
<dbReference type="Proteomes" id="UP000828390">
    <property type="component" value="Unassembled WGS sequence"/>
</dbReference>
<proteinExistence type="predicted"/>
<comment type="caution">
    <text evidence="1">The sequence shown here is derived from an EMBL/GenBank/DDBJ whole genome shotgun (WGS) entry which is preliminary data.</text>
</comment>